<gene>
    <name evidence="2" type="ORF">DNG_04235</name>
</gene>
<dbReference type="PANTHER" id="PTHR38847:SF1">
    <property type="entry name" value="PSEUDOURIDINE SYNTHASE RSUA_RLUA-LIKE DOMAIN-CONTAINING PROTEIN"/>
    <property type="match status" value="1"/>
</dbReference>
<comment type="caution">
    <text evidence="2">The sequence shown here is derived from an EMBL/GenBank/DDBJ whole genome shotgun (WGS) entry which is preliminary data.</text>
</comment>
<proteinExistence type="predicted"/>
<protein>
    <recommendedName>
        <fullName evidence="4">DUF4360 domain-containing protein</fullName>
    </recommendedName>
</protein>
<keyword evidence="3" id="KW-1185">Reference proteome</keyword>
<dbReference type="Pfam" id="PF14273">
    <property type="entry name" value="DUF4360"/>
    <property type="match status" value="1"/>
</dbReference>
<dbReference type="InterPro" id="IPR025649">
    <property type="entry name" value="DUF4360"/>
</dbReference>
<keyword evidence="1" id="KW-0732">Signal</keyword>
<name>A0AAE8MWL2_9PEZI</name>
<evidence type="ECO:0000256" key="1">
    <source>
        <dbReference type="SAM" id="SignalP"/>
    </source>
</evidence>
<dbReference type="Proteomes" id="UP001187682">
    <property type="component" value="Unassembled WGS sequence"/>
</dbReference>
<evidence type="ECO:0000313" key="3">
    <source>
        <dbReference type="Proteomes" id="UP001187682"/>
    </source>
</evidence>
<reference evidence="2" key="1">
    <citation type="submission" date="2018-03" db="EMBL/GenBank/DDBJ databases">
        <authorList>
            <person name="Guldener U."/>
        </authorList>
    </citation>
    <scope>NUCLEOTIDE SEQUENCE</scope>
</reference>
<dbReference type="AlphaFoldDB" id="A0AAE8MWL2"/>
<evidence type="ECO:0008006" key="4">
    <source>
        <dbReference type="Google" id="ProtNLM"/>
    </source>
</evidence>
<dbReference type="PANTHER" id="PTHR38847">
    <property type="match status" value="1"/>
</dbReference>
<organism evidence="2 3">
    <name type="scientific">Cephalotrichum gorgonifer</name>
    <dbReference type="NCBI Taxonomy" id="2041049"/>
    <lineage>
        <taxon>Eukaryota</taxon>
        <taxon>Fungi</taxon>
        <taxon>Dikarya</taxon>
        <taxon>Ascomycota</taxon>
        <taxon>Pezizomycotina</taxon>
        <taxon>Sordariomycetes</taxon>
        <taxon>Hypocreomycetidae</taxon>
        <taxon>Microascales</taxon>
        <taxon>Microascaceae</taxon>
        <taxon>Cephalotrichum</taxon>
    </lineage>
</organism>
<feature type="chain" id="PRO_5042234545" description="DUF4360 domain-containing protein" evidence="1">
    <location>
        <begin position="20"/>
        <end position="209"/>
    </location>
</feature>
<dbReference type="EMBL" id="ONZQ02000005">
    <property type="protein sequence ID" value="SPO01562.1"/>
    <property type="molecule type" value="Genomic_DNA"/>
</dbReference>
<evidence type="ECO:0000313" key="2">
    <source>
        <dbReference type="EMBL" id="SPO01562.1"/>
    </source>
</evidence>
<sequence>MSFLFLTLLPLLPLTAAQAEIPSRPTVDSMSMIGTGCPVGGAGIGTGAVNGTPIFSFPRWTLDLSSGEETDTEKYCIQKMQLANGPAGYQVTVAALTVGGISELEEGAVLGISVESTLGEEKAGAGSVQVLPSDILSNGTFSATVDISPETWSECVTDDGVVPLISLRTTISLSREEGVEDAKGTVGKVDGEIEDAVTVNFRAIWRECE</sequence>
<feature type="signal peptide" evidence="1">
    <location>
        <begin position="1"/>
        <end position="19"/>
    </location>
</feature>
<accession>A0AAE8MWL2</accession>